<evidence type="ECO:0000256" key="2">
    <source>
        <dbReference type="ARBA" id="ARBA00010869"/>
    </source>
</evidence>
<dbReference type="InterPro" id="IPR000634">
    <property type="entry name" value="Ser/Thr_deHydtase_PyrdxlP-BS"/>
</dbReference>
<keyword evidence="9" id="KW-1185">Reference proteome</keyword>
<dbReference type="EC" id="4.3.1.17" evidence="3"/>
<dbReference type="InterPro" id="IPR036052">
    <property type="entry name" value="TrpB-like_PALP_sf"/>
</dbReference>
<dbReference type="Proteomes" id="UP000053593">
    <property type="component" value="Unassembled WGS sequence"/>
</dbReference>
<organism evidence="8 9">
    <name type="scientific">Collybiopsis luxurians FD-317 M1</name>
    <dbReference type="NCBI Taxonomy" id="944289"/>
    <lineage>
        <taxon>Eukaryota</taxon>
        <taxon>Fungi</taxon>
        <taxon>Dikarya</taxon>
        <taxon>Basidiomycota</taxon>
        <taxon>Agaricomycotina</taxon>
        <taxon>Agaricomycetes</taxon>
        <taxon>Agaricomycetidae</taxon>
        <taxon>Agaricales</taxon>
        <taxon>Marasmiineae</taxon>
        <taxon>Omphalotaceae</taxon>
        <taxon>Collybiopsis</taxon>
        <taxon>Collybiopsis luxurians</taxon>
    </lineage>
</organism>
<comment type="catalytic activity">
    <reaction evidence="6">
        <text>L-serine = pyruvate + NH4(+)</text>
        <dbReference type="Rhea" id="RHEA:19169"/>
        <dbReference type="ChEBI" id="CHEBI:15361"/>
        <dbReference type="ChEBI" id="CHEBI:28938"/>
        <dbReference type="ChEBI" id="CHEBI:33384"/>
        <dbReference type="EC" id="4.3.1.17"/>
    </reaction>
</comment>
<dbReference type="GO" id="GO:0003941">
    <property type="term" value="F:L-serine ammonia-lyase activity"/>
    <property type="evidence" value="ECO:0007669"/>
    <property type="project" value="UniProtKB-EC"/>
</dbReference>
<accession>A0A0D0B804</accession>
<evidence type="ECO:0000256" key="6">
    <source>
        <dbReference type="ARBA" id="ARBA00049406"/>
    </source>
</evidence>
<evidence type="ECO:0000256" key="3">
    <source>
        <dbReference type="ARBA" id="ARBA00012093"/>
    </source>
</evidence>
<dbReference type="PROSITE" id="PS00165">
    <property type="entry name" value="DEHYDRATASE_SER_THR"/>
    <property type="match status" value="1"/>
</dbReference>
<protein>
    <recommendedName>
        <fullName evidence="3">L-serine ammonia-lyase</fullName>
        <ecNumber evidence="3">4.3.1.17</ecNumber>
    </recommendedName>
</protein>
<dbReference type="PANTHER" id="PTHR48078">
    <property type="entry name" value="THREONINE DEHYDRATASE, MITOCHONDRIAL-RELATED"/>
    <property type="match status" value="1"/>
</dbReference>
<dbReference type="GO" id="GO:0006567">
    <property type="term" value="P:L-threonine catabolic process"/>
    <property type="evidence" value="ECO:0007669"/>
    <property type="project" value="TreeGrafter"/>
</dbReference>
<dbReference type="AlphaFoldDB" id="A0A0D0B804"/>
<sequence length="391" mass="42140">MSNSDTQNLWQETPLLLSAPISRLLQVNAFLKFESAHPSHAYKFRGMSLFVRRALQTHGNSVHFVIASGGNAGLAAACATNIAGARCTVYLPDGAAESTIKTLKGQNAQVILAGKFYLEAYKAAEDAVLSNKNTIMVPAYDDPILWEGHSSMVTEISNQLKRWAVDEPDAICCSVGGGGMLAGIIVGCKKENWDHVPLVALETIGSNCFHHSILLNSSASSSFATRLPPYVTTVYDESSNLNLAHFNSFHSKASGSLGASQPATGTVKMALERKGGIRCVSIPDELSMQSAVAFANDHKTLVELACSTTLSAAYKRQLLDTVVPPHPDGRRRNVVFIVCGGFKVDLKDLAEFEKEVEAEIEKNPTGKWEVVYNDGEVVNIDYMANSAENSA</sequence>
<reference evidence="8 9" key="1">
    <citation type="submission" date="2014-04" db="EMBL/GenBank/DDBJ databases">
        <title>Evolutionary Origins and Diversification of the Mycorrhizal Mutualists.</title>
        <authorList>
            <consortium name="DOE Joint Genome Institute"/>
            <consortium name="Mycorrhizal Genomics Consortium"/>
            <person name="Kohler A."/>
            <person name="Kuo A."/>
            <person name="Nagy L.G."/>
            <person name="Floudas D."/>
            <person name="Copeland A."/>
            <person name="Barry K.W."/>
            <person name="Cichocki N."/>
            <person name="Veneault-Fourrey C."/>
            <person name="LaButti K."/>
            <person name="Lindquist E.A."/>
            <person name="Lipzen A."/>
            <person name="Lundell T."/>
            <person name="Morin E."/>
            <person name="Murat C."/>
            <person name="Riley R."/>
            <person name="Ohm R."/>
            <person name="Sun H."/>
            <person name="Tunlid A."/>
            <person name="Henrissat B."/>
            <person name="Grigoriev I.V."/>
            <person name="Hibbett D.S."/>
            <person name="Martin F."/>
        </authorList>
    </citation>
    <scope>NUCLEOTIDE SEQUENCE [LARGE SCALE GENOMIC DNA]</scope>
    <source>
        <strain evidence="8 9">FD-317 M1</strain>
    </source>
</reference>
<keyword evidence="5" id="KW-0456">Lyase</keyword>
<dbReference type="GO" id="GO:0004794">
    <property type="term" value="F:threonine deaminase activity"/>
    <property type="evidence" value="ECO:0007669"/>
    <property type="project" value="TreeGrafter"/>
</dbReference>
<dbReference type="OrthoDB" id="7773036at2759"/>
<evidence type="ECO:0000256" key="4">
    <source>
        <dbReference type="ARBA" id="ARBA00022898"/>
    </source>
</evidence>
<evidence type="ECO:0000259" key="7">
    <source>
        <dbReference type="Pfam" id="PF00291"/>
    </source>
</evidence>
<evidence type="ECO:0000313" key="8">
    <source>
        <dbReference type="EMBL" id="KIK59660.1"/>
    </source>
</evidence>
<dbReference type="GO" id="GO:0009097">
    <property type="term" value="P:isoleucine biosynthetic process"/>
    <property type="evidence" value="ECO:0007669"/>
    <property type="project" value="TreeGrafter"/>
</dbReference>
<name>A0A0D0B804_9AGAR</name>
<evidence type="ECO:0000256" key="5">
    <source>
        <dbReference type="ARBA" id="ARBA00023239"/>
    </source>
</evidence>
<dbReference type="EMBL" id="KN834778">
    <property type="protein sequence ID" value="KIK59660.1"/>
    <property type="molecule type" value="Genomic_DNA"/>
</dbReference>
<dbReference type="InterPro" id="IPR001926">
    <property type="entry name" value="TrpB-like_PALP"/>
</dbReference>
<dbReference type="InterPro" id="IPR050147">
    <property type="entry name" value="Ser/Thr_Dehydratase"/>
</dbReference>
<comment type="cofactor">
    <cofactor evidence="1">
        <name>pyridoxal 5'-phosphate</name>
        <dbReference type="ChEBI" id="CHEBI:597326"/>
    </cofactor>
</comment>
<dbReference type="SUPFAM" id="SSF53686">
    <property type="entry name" value="Tryptophan synthase beta subunit-like PLP-dependent enzymes"/>
    <property type="match status" value="1"/>
</dbReference>
<evidence type="ECO:0000256" key="1">
    <source>
        <dbReference type="ARBA" id="ARBA00001933"/>
    </source>
</evidence>
<dbReference type="HOGENOM" id="CLU_021152_3_1_1"/>
<comment type="similarity">
    <text evidence="2">Belongs to the serine/threonine dehydratase family.</text>
</comment>
<evidence type="ECO:0000313" key="9">
    <source>
        <dbReference type="Proteomes" id="UP000053593"/>
    </source>
</evidence>
<dbReference type="Gene3D" id="3.40.50.1100">
    <property type="match status" value="2"/>
</dbReference>
<dbReference type="PANTHER" id="PTHR48078:SF2">
    <property type="entry name" value="CATABOLIC L-SERINE_THREONINE DEHYDRATASE"/>
    <property type="match status" value="1"/>
</dbReference>
<dbReference type="Pfam" id="PF00291">
    <property type="entry name" value="PALP"/>
    <property type="match status" value="1"/>
</dbReference>
<feature type="domain" description="Tryptophan synthase beta chain-like PALP" evidence="7">
    <location>
        <begin position="10"/>
        <end position="340"/>
    </location>
</feature>
<dbReference type="GO" id="GO:0006565">
    <property type="term" value="P:L-serine catabolic process"/>
    <property type="evidence" value="ECO:0007669"/>
    <property type="project" value="TreeGrafter"/>
</dbReference>
<dbReference type="GO" id="GO:0030170">
    <property type="term" value="F:pyridoxal phosphate binding"/>
    <property type="evidence" value="ECO:0007669"/>
    <property type="project" value="InterPro"/>
</dbReference>
<proteinExistence type="inferred from homology"/>
<keyword evidence="4" id="KW-0663">Pyridoxal phosphate</keyword>
<gene>
    <name evidence="8" type="ORF">GYMLUDRAFT_44098</name>
</gene>